<feature type="transmembrane region" description="Helical" evidence="7">
    <location>
        <begin position="133"/>
        <end position="155"/>
    </location>
</feature>
<dbReference type="EMBL" id="LKEA01000020">
    <property type="protein sequence ID" value="ROW00793.1"/>
    <property type="molecule type" value="Genomic_DNA"/>
</dbReference>
<feature type="domain" description="Rhodopsin" evidence="8">
    <location>
        <begin position="48"/>
        <end position="280"/>
    </location>
</feature>
<organism evidence="9 10">
    <name type="scientific">Cytospora schulzeri</name>
    <dbReference type="NCBI Taxonomy" id="448051"/>
    <lineage>
        <taxon>Eukaryota</taxon>
        <taxon>Fungi</taxon>
        <taxon>Dikarya</taxon>
        <taxon>Ascomycota</taxon>
        <taxon>Pezizomycotina</taxon>
        <taxon>Sordariomycetes</taxon>
        <taxon>Sordariomycetidae</taxon>
        <taxon>Diaporthales</taxon>
        <taxon>Cytosporaceae</taxon>
        <taxon>Cytospora</taxon>
    </lineage>
</organism>
<dbReference type="InterPro" id="IPR049326">
    <property type="entry name" value="Rhodopsin_dom_fungi"/>
</dbReference>
<evidence type="ECO:0000313" key="10">
    <source>
        <dbReference type="Proteomes" id="UP000283895"/>
    </source>
</evidence>
<name>A0A423WBS0_9PEZI</name>
<evidence type="ECO:0000256" key="1">
    <source>
        <dbReference type="ARBA" id="ARBA00004141"/>
    </source>
</evidence>
<feature type="transmembrane region" description="Helical" evidence="7">
    <location>
        <begin position="216"/>
        <end position="238"/>
    </location>
</feature>
<keyword evidence="3 7" id="KW-1133">Transmembrane helix</keyword>
<reference evidence="9 10" key="1">
    <citation type="submission" date="2015-09" db="EMBL/GenBank/DDBJ databases">
        <title>Host preference determinants of Valsa canker pathogens revealed by comparative genomics.</title>
        <authorList>
            <person name="Yin Z."/>
            <person name="Huang L."/>
        </authorList>
    </citation>
    <scope>NUCLEOTIDE SEQUENCE [LARGE SCALE GENOMIC DNA]</scope>
    <source>
        <strain evidence="9 10">03-1</strain>
    </source>
</reference>
<feature type="transmembrane region" description="Helical" evidence="7">
    <location>
        <begin position="32"/>
        <end position="51"/>
    </location>
</feature>
<keyword evidence="4 7" id="KW-0472">Membrane</keyword>
<evidence type="ECO:0000256" key="6">
    <source>
        <dbReference type="SAM" id="MobiDB-lite"/>
    </source>
</evidence>
<dbReference type="InterPro" id="IPR052337">
    <property type="entry name" value="SAT4-like"/>
</dbReference>
<feature type="transmembrane region" description="Helical" evidence="7">
    <location>
        <begin position="63"/>
        <end position="85"/>
    </location>
</feature>
<dbReference type="Pfam" id="PF20684">
    <property type="entry name" value="Fung_rhodopsin"/>
    <property type="match status" value="1"/>
</dbReference>
<evidence type="ECO:0000259" key="8">
    <source>
        <dbReference type="Pfam" id="PF20684"/>
    </source>
</evidence>
<dbReference type="OrthoDB" id="5417887at2759"/>
<feature type="region of interest" description="Disordered" evidence="6">
    <location>
        <begin position="294"/>
        <end position="314"/>
    </location>
</feature>
<dbReference type="AlphaFoldDB" id="A0A423WBS0"/>
<feature type="transmembrane region" description="Helical" evidence="7">
    <location>
        <begin position="186"/>
        <end position="204"/>
    </location>
</feature>
<dbReference type="STRING" id="356882.A0A423WBS0"/>
<sequence length="405" mass="44834">MVLTGTEQMNALSAGVTRSTINFVNPRTQVNWGIWTLFVGVTAFLGTRLGCKIHRRTGLWWDDHILVASWVVLLAANIFISVEFATGYVQKNWDDRMLILVTISSCLITIGQTLSKTAFAVTLLRITESWQRWVIWFIITTLNVYLVVVLVVNWTNYCGETAYWWRMPSVCAPYDTVFGIKIGQNIYNIVLDFVLSLIPWAIMWNLNIEKYDKIGLCVTMSLGVLIAIFTSVRTWYMLSPDLNEYNAWYFWRQGMTEIWYQAEVAGTIIVQTLPVIRLSLQDLHVSLMPMKLNETHPGGGGGGGGGAGGSAALPAVTVGTGTNRTARNSRAWAAANNPHSLSDLESGSGSGNSGCCDGDYDEEEVYRGGGSALSTDRYEMHELGKTSTEGPRDQSGYIVQMGYAV</sequence>
<protein>
    <recommendedName>
        <fullName evidence="8">Rhodopsin domain-containing protein</fullName>
    </recommendedName>
</protein>
<keyword evidence="2 7" id="KW-0812">Transmembrane</keyword>
<feature type="transmembrane region" description="Helical" evidence="7">
    <location>
        <begin position="97"/>
        <end position="121"/>
    </location>
</feature>
<feature type="region of interest" description="Disordered" evidence="6">
    <location>
        <begin position="338"/>
        <end position="361"/>
    </location>
</feature>
<dbReference type="GO" id="GO:0016020">
    <property type="term" value="C:membrane"/>
    <property type="evidence" value="ECO:0007669"/>
    <property type="project" value="UniProtKB-SubCell"/>
</dbReference>
<comment type="similarity">
    <text evidence="5">Belongs to the SAT4 family.</text>
</comment>
<dbReference type="Proteomes" id="UP000283895">
    <property type="component" value="Unassembled WGS sequence"/>
</dbReference>
<dbReference type="PANTHER" id="PTHR33048">
    <property type="entry name" value="PTH11-LIKE INTEGRAL MEMBRANE PROTEIN (AFU_ORTHOLOGUE AFUA_5G11245)"/>
    <property type="match status" value="1"/>
</dbReference>
<feature type="compositionally biased region" description="Gly residues" evidence="6">
    <location>
        <begin position="297"/>
        <end position="309"/>
    </location>
</feature>
<comment type="subcellular location">
    <subcellularLocation>
        <location evidence="1">Membrane</location>
        <topology evidence="1">Multi-pass membrane protein</topology>
    </subcellularLocation>
</comment>
<evidence type="ECO:0000256" key="7">
    <source>
        <dbReference type="SAM" id="Phobius"/>
    </source>
</evidence>
<evidence type="ECO:0000256" key="2">
    <source>
        <dbReference type="ARBA" id="ARBA00022692"/>
    </source>
</evidence>
<evidence type="ECO:0000313" key="9">
    <source>
        <dbReference type="EMBL" id="ROW00793.1"/>
    </source>
</evidence>
<accession>A0A423WBS0</accession>
<comment type="caution">
    <text evidence="9">The sequence shown here is derived from an EMBL/GenBank/DDBJ whole genome shotgun (WGS) entry which is preliminary data.</text>
</comment>
<feature type="compositionally biased region" description="Low complexity" evidence="6">
    <location>
        <begin position="338"/>
        <end position="357"/>
    </location>
</feature>
<keyword evidence="10" id="KW-1185">Reference proteome</keyword>
<evidence type="ECO:0000256" key="4">
    <source>
        <dbReference type="ARBA" id="ARBA00023136"/>
    </source>
</evidence>
<evidence type="ECO:0000256" key="5">
    <source>
        <dbReference type="ARBA" id="ARBA00038359"/>
    </source>
</evidence>
<dbReference type="PANTHER" id="PTHR33048:SF147">
    <property type="entry name" value="INTEGRAL MEMBRANE PROTEIN"/>
    <property type="match status" value="1"/>
</dbReference>
<proteinExistence type="inferred from homology"/>
<gene>
    <name evidence="9" type="ORF">VMCG_06499</name>
</gene>
<evidence type="ECO:0000256" key="3">
    <source>
        <dbReference type="ARBA" id="ARBA00022989"/>
    </source>
</evidence>